<evidence type="ECO:0000313" key="4">
    <source>
        <dbReference type="Proteomes" id="UP000283269"/>
    </source>
</evidence>
<dbReference type="STRING" id="93625.A0A409XGD8"/>
<dbReference type="InterPro" id="IPR000467">
    <property type="entry name" value="G_patch_dom"/>
</dbReference>
<dbReference type="EMBL" id="NHYD01001843">
    <property type="protein sequence ID" value="PPQ89707.1"/>
    <property type="molecule type" value="Genomic_DNA"/>
</dbReference>
<comment type="caution">
    <text evidence="3">The sequence shown here is derived from an EMBL/GenBank/DDBJ whole genome shotgun (WGS) entry which is preliminary data.</text>
</comment>
<evidence type="ECO:0000259" key="2">
    <source>
        <dbReference type="PROSITE" id="PS50174"/>
    </source>
</evidence>
<feature type="region of interest" description="Disordered" evidence="1">
    <location>
        <begin position="99"/>
        <end position="156"/>
    </location>
</feature>
<dbReference type="OrthoDB" id="29523at2759"/>
<dbReference type="AlphaFoldDB" id="A0A409XGD8"/>
<feature type="compositionally biased region" description="Basic and acidic residues" evidence="1">
    <location>
        <begin position="433"/>
        <end position="446"/>
    </location>
</feature>
<feature type="region of interest" description="Disordered" evidence="1">
    <location>
        <begin position="341"/>
        <end position="478"/>
    </location>
</feature>
<feature type="compositionally biased region" description="Acidic residues" evidence="1">
    <location>
        <begin position="104"/>
        <end position="121"/>
    </location>
</feature>
<dbReference type="PROSITE" id="PS50174">
    <property type="entry name" value="G_PATCH"/>
    <property type="match status" value="1"/>
</dbReference>
<gene>
    <name evidence="3" type="ORF">CVT25_014108</name>
</gene>
<dbReference type="GO" id="GO:0003676">
    <property type="term" value="F:nucleic acid binding"/>
    <property type="evidence" value="ECO:0007669"/>
    <property type="project" value="InterPro"/>
</dbReference>
<proteinExistence type="predicted"/>
<feature type="domain" description="G-patch" evidence="2">
    <location>
        <begin position="25"/>
        <end position="71"/>
    </location>
</feature>
<sequence length="478" mass="53317">MGLSGRKVKQRIPNDPRNLSWADDAARFGSNYLSKFGWDASKGLGAGGDGMKSHIKVSHKLDMLGIGAGHTKDPNGIAWKQNKDFENLLRRLNENIAAEKAAAGEDDDGDESELSEDDETAQDEKKKKRKRKQTEEGSSEHIKKKKKEVKVEERSEHVESLVAKSVEVVEEVTVEVQKRPVIPRHRAHRARAIAAKNISSKSAAHISEILGVAPNPTFVVEEMAQVKLTSVMDTDALGVDKITTSTKSVADYFKDKLLARTPQVNDSVTPSSSNSTMDEDEAYMAPRMGLGASRFQMQAHSEVKIEEATQRMGLSKFSSLMSSSFLASASSFSSFVTPKFENDESMGHISNVDSEPLKEKEKKKSKKRSKEVVEQEQGVDQKDDKKKKKDKKGKNKEMSANEVANADTDTDGDERKKKSKKAKTVESIEESEDPKIEQGDIESRPPRKEKRTRKKDKVDEDGKKSRKDKKRHRTSEES</sequence>
<feature type="compositionally biased region" description="Basic residues" evidence="1">
    <location>
        <begin position="385"/>
        <end position="394"/>
    </location>
</feature>
<reference evidence="3 4" key="1">
    <citation type="journal article" date="2018" name="Evol. Lett.">
        <title>Horizontal gene cluster transfer increased hallucinogenic mushroom diversity.</title>
        <authorList>
            <person name="Reynolds H.T."/>
            <person name="Vijayakumar V."/>
            <person name="Gluck-Thaler E."/>
            <person name="Korotkin H.B."/>
            <person name="Matheny P.B."/>
            <person name="Slot J.C."/>
        </authorList>
    </citation>
    <scope>NUCLEOTIDE SEQUENCE [LARGE SCALE GENOMIC DNA]</scope>
    <source>
        <strain evidence="3 4">2631</strain>
    </source>
</reference>
<dbReference type="InterPro" id="IPR050656">
    <property type="entry name" value="PINX1"/>
</dbReference>
<feature type="compositionally biased region" description="Basic residues" evidence="1">
    <location>
        <begin position="464"/>
        <end position="478"/>
    </location>
</feature>
<evidence type="ECO:0000313" key="3">
    <source>
        <dbReference type="EMBL" id="PPQ89707.1"/>
    </source>
</evidence>
<protein>
    <recommendedName>
        <fullName evidence="2">G-patch domain-containing protein</fullName>
    </recommendedName>
</protein>
<name>A0A409XGD8_PSICY</name>
<keyword evidence="4" id="KW-1185">Reference proteome</keyword>
<dbReference type="InParanoid" id="A0A409XGD8"/>
<accession>A0A409XGD8</accession>
<dbReference type="Pfam" id="PF01585">
    <property type="entry name" value="G-patch"/>
    <property type="match status" value="1"/>
</dbReference>
<dbReference type="PANTHER" id="PTHR23149">
    <property type="entry name" value="G PATCH DOMAIN CONTAINING PROTEIN"/>
    <property type="match status" value="1"/>
</dbReference>
<dbReference type="Proteomes" id="UP000283269">
    <property type="component" value="Unassembled WGS sequence"/>
</dbReference>
<evidence type="ECO:0000256" key="1">
    <source>
        <dbReference type="SAM" id="MobiDB-lite"/>
    </source>
</evidence>
<organism evidence="3 4">
    <name type="scientific">Psilocybe cyanescens</name>
    <dbReference type="NCBI Taxonomy" id="93625"/>
    <lineage>
        <taxon>Eukaryota</taxon>
        <taxon>Fungi</taxon>
        <taxon>Dikarya</taxon>
        <taxon>Basidiomycota</taxon>
        <taxon>Agaricomycotina</taxon>
        <taxon>Agaricomycetes</taxon>
        <taxon>Agaricomycetidae</taxon>
        <taxon>Agaricales</taxon>
        <taxon>Agaricineae</taxon>
        <taxon>Strophariaceae</taxon>
        <taxon>Psilocybe</taxon>
    </lineage>
</organism>